<feature type="domain" description="FYVE-type" evidence="5">
    <location>
        <begin position="38"/>
        <end position="98"/>
    </location>
</feature>
<evidence type="ECO:0000256" key="3">
    <source>
        <dbReference type="ARBA" id="ARBA00022833"/>
    </source>
</evidence>
<keyword evidence="1" id="KW-0479">Metal-binding</keyword>
<dbReference type="InterPro" id="IPR000306">
    <property type="entry name" value="Znf_FYVE"/>
</dbReference>
<evidence type="ECO:0000259" key="5">
    <source>
        <dbReference type="PROSITE" id="PS50178"/>
    </source>
</evidence>
<evidence type="ECO:0000256" key="2">
    <source>
        <dbReference type="ARBA" id="ARBA00022771"/>
    </source>
</evidence>
<accession>A0A9Q1CJS6</accession>
<dbReference type="InterPro" id="IPR032031">
    <property type="entry name" value="ZFYVE21_C"/>
</dbReference>
<evidence type="ECO:0000313" key="6">
    <source>
        <dbReference type="EMBL" id="KAJ8045864.1"/>
    </source>
</evidence>
<dbReference type="InterPro" id="IPR011011">
    <property type="entry name" value="Znf_FYVE_PHD"/>
</dbReference>
<keyword evidence="2 4" id="KW-0863">Zinc-finger</keyword>
<dbReference type="CDD" id="cd15727">
    <property type="entry name" value="FYVE_ZF21"/>
    <property type="match status" value="1"/>
</dbReference>
<dbReference type="PROSITE" id="PS50178">
    <property type="entry name" value="ZF_FYVE"/>
    <property type="match status" value="1"/>
</dbReference>
<dbReference type="InterPro" id="IPR013083">
    <property type="entry name" value="Znf_RING/FYVE/PHD"/>
</dbReference>
<keyword evidence="7" id="KW-1185">Reference proteome</keyword>
<gene>
    <name evidence="6" type="ORF">HOLleu_08968</name>
</gene>
<comment type="caution">
    <text evidence="6">The sequence shown here is derived from an EMBL/GenBank/DDBJ whole genome shotgun (WGS) entry which is preliminary data.</text>
</comment>
<keyword evidence="3" id="KW-0862">Zinc</keyword>
<proteinExistence type="predicted"/>
<name>A0A9Q1CJS6_HOLLE</name>
<dbReference type="Gene3D" id="2.30.29.160">
    <property type="entry name" value="Zinc finger FYVE domain-containing protein 21, C-terminal"/>
    <property type="match status" value="1"/>
</dbReference>
<dbReference type="InterPro" id="IPR038632">
    <property type="entry name" value="ZFYVE21_C_sf"/>
</dbReference>
<dbReference type="SUPFAM" id="SSF57903">
    <property type="entry name" value="FYVE/PHD zinc finger"/>
    <property type="match status" value="1"/>
</dbReference>
<protein>
    <submittedName>
        <fullName evidence="6">Zinc finger FYVE domain-containing protein 21</fullName>
    </submittedName>
</protein>
<dbReference type="InterPro" id="IPR052113">
    <property type="entry name" value="FYVE-type_Zinc_Finger"/>
</dbReference>
<evidence type="ECO:0000256" key="4">
    <source>
        <dbReference type="PROSITE-ProRule" id="PRU00091"/>
    </source>
</evidence>
<dbReference type="Gene3D" id="3.30.40.10">
    <property type="entry name" value="Zinc/RING finger domain, C3HC4 (zinc finger)"/>
    <property type="match status" value="1"/>
</dbReference>
<evidence type="ECO:0000256" key="1">
    <source>
        <dbReference type="ARBA" id="ARBA00022723"/>
    </source>
</evidence>
<dbReference type="EMBL" id="JAIZAY010000003">
    <property type="protein sequence ID" value="KAJ8045864.1"/>
    <property type="molecule type" value="Genomic_DNA"/>
</dbReference>
<reference evidence="6" key="1">
    <citation type="submission" date="2021-10" db="EMBL/GenBank/DDBJ databases">
        <title>Tropical sea cucumber genome reveals ecological adaptation and Cuvierian tubules defense mechanism.</title>
        <authorList>
            <person name="Chen T."/>
        </authorList>
    </citation>
    <scope>NUCLEOTIDE SEQUENCE</scope>
    <source>
        <strain evidence="6">Nanhai2018</strain>
        <tissue evidence="6">Muscle</tissue>
    </source>
</reference>
<evidence type="ECO:0000313" key="7">
    <source>
        <dbReference type="Proteomes" id="UP001152320"/>
    </source>
</evidence>
<dbReference type="Pfam" id="PF01363">
    <property type="entry name" value="FYVE"/>
    <property type="match status" value="1"/>
</dbReference>
<dbReference type="InterPro" id="IPR017455">
    <property type="entry name" value="Znf_FYVE-rel"/>
</dbReference>
<dbReference type="Proteomes" id="UP001152320">
    <property type="component" value="Chromosome 3"/>
</dbReference>
<sequence length="239" mass="27302">MANSGKKLVRSKSGLRMVSVEEKDNSPFLLEEPPWVPDQQCPTCIQCNHKFDLMKRRHHCRRCGKCFCGTCCTEKVPLPRMGFVDPVRLCDGCVDVTKKENEFYNKHLKLLINGTFLLLTGGDVENETSYCQLTSSHREVLFSRQKPDKNNTNSMEWVHDPINFESIQEAVVQSCQNEIQDGDNGGILPKSITIRYKYIDEMRELKLTVPDETSNRQAMAWLKAMEKAVRIIQTSNGPS</sequence>
<dbReference type="GO" id="GO:0008270">
    <property type="term" value="F:zinc ion binding"/>
    <property type="evidence" value="ECO:0007669"/>
    <property type="project" value="UniProtKB-KW"/>
</dbReference>
<organism evidence="6 7">
    <name type="scientific">Holothuria leucospilota</name>
    <name type="common">Black long sea cucumber</name>
    <name type="synonym">Mertensiothuria leucospilota</name>
    <dbReference type="NCBI Taxonomy" id="206669"/>
    <lineage>
        <taxon>Eukaryota</taxon>
        <taxon>Metazoa</taxon>
        <taxon>Echinodermata</taxon>
        <taxon>Eleutherozoa</taxon>
        <taxon>Echinozoa</taxon>
        <taxon>Holothuroidea</taxon>
        <taxon>Aspidochirotacea</taxon>
        <taxon>Aspidochirotida</taxon>
        <taxon>Holothuriidae</taxon>
        <taxon>Holothuria</taxon>
    </lineage>
</organism>
<dbReference type="Pfam" id="PF16696">
    <property type="entry name" value="ZFYVE21_C"/>
    <property type="match status" value="1"/>
</dbReference>
<dbReference type="PANTHER" id="PTHR39490">
    <property type="entry name" value="ARRESTIN DOMAIN-CONTAINING PROTEIN D"/>
    <property type="match status" value="1"/>
</dbReference>
<dbReference type="PANTHER" id="PTHR39490:SF8">
    <property type="entry name" value="ZINC FINGER FYVE DOMAIN-CONTAINING PROTEIN 21"/>
    <property type="match status" value="1"/>
</dbReference>
<dbReference type="SMART" id="SM00064">
    <property type="entry name" value="FYVE"/>
    <property type="match status" value="1"/>
</dbReference>
<dbReference type="OrthoDB" id="660555at2759"/>
<dbReference type="AlphaFoldDB" id="A0A9Q1CJS6"/>